<dbReference type="InterPro" id="IPR006829">
    <property type="entry name" value="LXG_dom"/>
</dbReference>
<organism evidence="4 5">
    <name type="scientific">Clostridium neuense</name>
    <dbReference type="NCBI Taxonomy" id="1728934"/>
    <lineage>
        <taxon>Bacteria</taxon>
        <taxon>Bacillati</taxon>
        <taxon>Bacillota</taxon>
        <taxon>Clostridia</taxon>
        <taxon>Eubacteriales</taxon>
        <taxon>Clostridiaceae</taxon>
        <taxon>Clostridium</taxon>
    </lineage>
</organism>
<keyword evidence="2" id="KW-0175">Coiled coil</keyword>
<accession>A0ABW8TCR1</accession>
<evidence type="ECO:0000259" key="3">
    <source>
        <dbReference type="PROSITE" id="PS51756"/>
    </source>
</evidence>
<evidence type="ECO:0000256" key="1">
    <source>
        <dbReference type="ARBA" id="ARBA00034117"/>
    </source>
</evidence>
<evidence type="ECO:0000256" key="2">
    <source>
        <dbReference type="SAM" id="Coils"/>
    </source>
</evidence>
<dbReference type="RefSeq" id="WP_406786812.1">
    <property type="nucleotide sequence ID" value="NZ_JBJIAA010000005.1"/>
</dbReference>
<sequence length="476" mass="50469">MGLIYSSSDSENLINGLSANVGTAKAALEDLVSASQSLTSSIGSGKALDGSAFNAGKDLFSALIIPTIHRASAVFDDTKKHLSQYESANEEVSGEGVLDEDKLNAKKRSTQAIKAETDNTASTLRAMASAADAASLFSVASSLNEAAQSLENYSESLQQDLDKIEDKLRKLYKFNSAVNGLFNDDLNNFKLVVQTVAVLNETVVNVKTGSYTLPEGSVSILGDGVVAIGEDPSKHTETYIDLKEEILDSNLPFLEKYKLIGEITVANWLDDTTPLSDYTIAGHKIPVVPSTSDVIAGCLEKVDSDLRKLEDNPIVKDIYAYSLSGLGLSGLGTVVGNSDRIAKKTWGHVNKEGVITDLSPKGSLEEIHPYEKSAKVTGNMAKGLTLGSLGLDVANTWTVDSGNTNEKRLEKTAIQVGGGLICYGTGKATSAMAVSGFANPEFGGWALIPLAVGIDTGVSAGVAWGEDWLYKKWDIK</sequence>
<feature type="domain" description="LXG" evidence="3">
    <location>
        <begin position="1"/>
        <end position="242"/>
    </location>
</feature>
<comment type="similarity">
    <text evidence="1">In the N-terminal section; belongs to the LXG family.</text>
</comment>
<dbReference type="Proteomes" id="UP001623592">
    <property type="component" value="Unassembled WGS sequence"/>
</dbReference>
<keyword evidence="5" id="KW-1185">Reference proteome</keyword>
<reference evidence="4 5" key="1">
    <citation type="submission" date="2024-11" db="EMBL/GenBank/DDBJ databases">
        <authorList>
            <person name="Heng Y.C."/>
            <person name="Lim A.C.H."/>
            <person name="Lee J.K.Y."/>
            <person name="Kittelmann S."/>
        </authorList>
    </citation>
    <scope>NUCLEOTIDE SEQUENCE [LARGE SCALE GENOMIC DNA]</scope>
    <source>
        <strain evidence="4 5">WILCCON 0114</strain>
    </source>
</reference>
<comment type="caution">
    <text evidence="4">The sequence shown here is derived from an EMBL/GenBank/DDBJ whole genome shotgun (WGS) entry which is preliminary data.</text>
</comment>
<dbReference type="PROSITE" id="PS51756">
    <property type="entry name" value="LXG"/>
    <property type="match status" value="1"/>
</dbReference>
<dbReference type="EMBL" id="JBJIAA010000005">
    <property type="protein sequence ID" value="MFL0250141.1"/>
    <property type="molecule type" value="Genomic_DNA"/>
</dbReference>
<gene>
    <name evidence="4" type="ORF">ACJDT4_06875</name>
</gene>
<name>A0ABW8TCR1_9CLOT</name>
<proteinExistence type="inferred from homology"/>
<evidence type="ECO:0000313" key="4">
    <source>
        <dbReference type="EMBL" id="MFL0250141.1"/>
    </source>
</evidence>
<dbReference type="Pfam" id="PF04740">
    <property type="entry name" value="LXG"/>
    <property type="match status" value="1"/>
</dbReference>
<evidence type="ECO:0000313" key="5">
    <source>
        <dbReference type="Proteomes" id="UP001623592"/>
    </source>
</evidence>
<protein>
    <submittedName>
        <fullName evidence="4">T7SS effector LXG polymorphic toxin</fullName>
    </submittedName>
</protein>
<feature type="coiled-coil region" evidence="2">
    <location>
        <begin position="140"/>
        <end position="167"/>
    </location>
</feature>